<protein>
    <submittedName>
        <fullName evidence="3">RICIN domain-containing protein</fullName>
    </submittedName>
</protein>
<sequence>MKNNYLSCMLLLAGCVFASFQSIAQTFNPNVVYKLANQNAGGIMEIGGGGTMPNLPGTKANMWPYLGTANQEWYIRQVSSGAYTLVNRNSNQVLEIGGELAQTWQSGARANQWGYVGTPNQEWDLNIVADNGGSVQVVEIANRRTGMLLSIDATPDYDGTTTGKAIYQAPRRSGPNYSQRWAITTAGPEGHAGVYTIMNNGSKKFLEVLASRVDEGAPVNQWTYAGNAAEQWIISFAASPNFYSIRNRYSGQALEIGGEVGDTYTQGQKANQWPYRNTDNQHWAIDFTNGIITNRRSGQVLEIGGGSPANQANGARANQWPDVATAPQRWTITRVSDNRGTGVLATTAQQAANQALSLSPNPASSLLTFALAKEAKAKAVTVTDIRGSVVTGAVVSGNNTVDISQVAAGIYILTVSDGEQVYHQKFIKQ</sequence>
<dbReference type="InterPro" id="IPR035992">
    <property type="entry name" value="Ricin_B-like_lectins"/>
</dbReference>
<gene>
    <name evidence="3" type="ORF">LGH74_02095</name>
</gene>
<organism evidence="3 4">
    <name type="scientific">Hymenobacter lucidus</name>
    <dbReference type="NCBI Taxonomy" id="2880930"/>
    <lineage>
        <taxon>Bacteria</taxon>
        <taxon>Pseudomonadati</taxon>
        <taxon>Bacteroidota</taxon>
        <taxon>Cytophagia</taxon>
        <taxon>Cytophagales</taxon>
        <taxon>Hymenobacteraceae</taxon>
        <taxon>Hymenobacter</taxon>
    </lineage>
</organism>
<dbReference type="SUPFAM" id="SSF50370">
    <property type="entry name" value="Ricin B-like lectins"/>
    <property type="match status" value="2"/>
</dbReference>
<dbReference type="PROSITE" id="PS50231">
    <property type="entry name" value="RICIN_B_LECTIN"/>
    <property type="match status" value="2"/>
</dbReference>
<evidence type="ECO:0000259" key="2">
    <source>
        <dbReference type="SMART" id="SM00458"/>
    </source>
</evidence>
<evidence type="ECO:0000256" key="1">
    <source>
        <dbReference type="SAM" id="SignalP"/>
    </source>
</evidence>
<evidence type="ECO:0000313" key="4">
    <source>
        <dbReference type="Proteomes" id="UP001165296"/>
    </source>
</evidence>
<evidence type="ECO:0000313" key="3">
    <source>
        <dbReference type="EMBL" id="MCB2406757.1"/>
    </source>
</evidence>
<dbReference type="NCBIfam" id="TIGR04183">
    <property type="entry name" value="Por_Secre_tail"/>
    <property type="match status" value="1"/>
</dbReference>
<dbReference type="Pfam" id="PF14200">
    <property type="entry name" value="RicinB_lectin_2"/>
    <property type="match status" value="3"/>
</dbReference>
<keyword evidence="4" id="KW-1185">Reference proteome</keyword>
<feature type="signal peptide" evidence="1">
    <location>
        <begin position="1"/>
        <end position="24"/>
    </location>
</feature>
<dbReference type="EMBL" id="JAJADR010000001">
    <property type="protein sequence ID" value="MCB2406757.1"/>
    <property type="molecule type" value="Genomic_DNA"/>
</dbReference>
<feature type="chain" id="PRO_5045286136" evidence="1">
    <location>
        <begin position="25"/>
        <end position="429"/>
    </location>
</feature>
<keyword evidence="1" id="KW-0732">Signal</keyword>
<name>A0ABS8AP31_9BACT</name>
<dbReference type="RefSeq" id="WP_226171179.1">
    <property type="nucleotide sequence ID" value="NZ_JAJADR010000001.1"/>
</dbReference>
<dbReference type="InterPro" id="IPR000772">
    <property type="entry name" value="Ricin_B_lectin"/>
</dbReference>
<comment type="caution">
    <text evidence="3">The sequence shown here is derived from an EMBL/GenBank/DDBJ whole genome shotgun (WGS) entry which is preliminary data.</text>
</comment>
<dbReference type="Gene3D" id="2.80.10.50">
    <property type="match status" value="3"/>
</dbReference>
<accession>A0ABS8AP31</accession>
<proteinExistence type="predicted"/>
<dbReference type="InterPro" id="IPR026444">
    <property type="entry name" value="Secre_tail"/>
</dbReference>
<dbReference type="CDD" id="cd00161">
    <property type="entry name" value="beta-trefoil_Ricin-like"/>
    <property type="match status" value="2"/>
</dbReference>
<dbReference type="PROSITE" id="PS51257">
    <property type="entry name" value="PROKAR_LIPOPROTEIN"/>
    <property type="match status" value="1"/>
</dbReference>
<feature type="domain" description="Ricin B lectin" evidence="2">
    <location>
        <begin position="30"/>
        <end position="184"/>
    </location>
</feature>
<dbReference type="SMART" id="SM00458">
    <property type="entry name" value="RICIN"/>
    <property type="match status" value="2"/>
</dbReference>
<reference evidence="3" key="1">
    <citation type="submission" date="2021-10" db="EMBL/GenBank/DDBJ databases">
        <authorList>
            <person name="Dean J.D."/>
            <person name="Kim M.K."/>
            <person name="Newey C.N."/>
            <person name="Stoker T.S."/>
            <person name="Thompson D.W."/>
            <person name="Grose J.H."/>
        </authorList>
    </citation>
    <scope>NUCLEOTIDE SEQUENCE</scope>
    <source>
        <strain evidence="3">BT178</strain>
    </source>
</reference>
<feature type="domain" description="Ricin B lectin" evidence="2">
    <location>
        <begin position="192"/>
        <end position="333"/>
    </location>
</feature>
<dbReference type="Proteomes" id="UP001165296">
    <property type="component" value="Unassembled WGS sequence"/>
</dbReference>
<dbReference type="Pfam" id="PF18962">
    <property type="entry name" value="Por_Secre_tail"/>
    <property type="match status" value="1"/>
</dbReference>